<organism evidence="1 2">
    <name type="scientific">Paenibacillus agilis</name>
    <dbReference type="NCBI Taxonomy" id="3020863"/>
    <lineage>
        <taxon>Bacteria</taxon>
        <taxon>Bacillati</taxon>
        <taxon>Bacillota</taxon>
        <taxon>Bacilli</taxon>
        <taxon>Bacillales</taxon>
        <taxon>Paenibacillaceae</taxon>
        <taxon>Paenibacillus</taxon>
    </lineage>
</organism>
<dbReference type="AlphaFoldDB" id="A0A559IX81"/>
<accession>A0A559IX81</accession>
<reference evidence="1 2" key="1">
    <citation type="submission" date="2019-07" db="EMBL/GenBank/DDBJ databases">
        <authorList>
            <person name="Kim J."/>
        </authorList>
    </citation>
    <scope>NUCLEOTIDE SEQUENCE [LARGE SCALE GENOMIC DNA]</scope>
    <source>
        <strain evidence="1 2">N4</strain>
    </source>
</reference>
<gene>
    <name evidence="1" type="ORF">FPZ44_03715</name>
</gene>
<name>A0A559IX81_9BACL</name>
<comment type="caution">
    <text evidence="1">The sequence shown here is derived from an EMBL/GenBank/DDBJ whole genome shotgun (WGS) entry which is preliminary data.</text>
</comment>
<evidence type="ECO:0000313" key="2">
    <source>
        <dbReference type="Proteomes" id="UP000318102"/>
    </source>
</evidence>
<keyword evidence="2" id="KW-1185">Reference proteome</keyword>
<dbReference type="Proteomes" id="UP000318102">
    <property type="component" value="Unassembled WGS sequence"/>
</dbReference>
<sequence length="140" mass="14827">MSFWDKVKAQVKKDVQNAKDSAHIKEIKLEYIGGMPGVKGDEIKLAKHGQTGATWINGTEVKLLEIDWQESGKRSGGKAAAGAIVGTVLAPGIGTIAGAAMGGRRKDTSTAVIALEAQGQTYSVYVRCTAAEFKELSLHL</sequence>
<dbReference type="EMBL" id="VNJK01000001">
    <property type="protein sequence ID" value="TVX92244.1"/>
    <property type="molecule type" value="Genomic_DNA"/>
</dbReference>
<evidence type="ECO:0000313" key="1">
    <source>
        <dbReference type="EMBL" id="TVX92244.1"/>
    </source>
</evidence>
<proteinExistence type="predicted"/>
<dbReference type="RefSeq" id="WP_144987516.1">
    <property type="nucleotide sequence ID" value="NZ_VNJK01000001.1"/>
</dbReference>
<protein>
    <submittedName>
        <fullName evidence="1">Uncharacterized protein</fullName>
    </submittedName>
</protein>